<dbReference type="Proteomes" id="UP000015464">
    <property type="component" value="Unassembled WGS sequence"/>
</dbReference>
<evidence type="ECO:0000313" key="3">
    <source>
        <dbReference type="EMBL" id="EPY53571.1"/>
    </source>
</evidence>
<accession>S9XIW7</accession>
<feature type="transmembrane region" description="Helical" evidence="2">
    <location>
        <begin position="196"/>
        <end position="220"/>
    </location>
</feature>
<evidence type="ECO:0008006" key="5">
    <source>
        <dbReference type="Google" id="ProtNLM"/>
    </source>
</evidence>
<sequence>MSEKELKLDSSDPPAYNHANVYSADLEKGLCLDTPKDIKNPSNSTSVKAKHSKKTPRNGSQNSIALIKKSYEEVLKQLSLRFSDNLVIIDESQRLPSTLFFSLMCTLAISYSFKLLSWLEQVYSDDKLSWALLAPLGPLLVIWTSLFGLFYYSSSFAVKVARTIAQVILGVAVVVAVFIGGVAVVVAVLIGGVAVVVTVLIGGIGAAGVFVVGLLCWGFYNITVFGLGMEFKRSAENTGSPTLPRYQQRDDALAPPPTTTNEEIELQSNPTTQS</sequence>
<keyword evidence="2" id="KW-0812">Transmembrane</keyword>
<feature type="transmembrane region" description="Helical" evidence="2">
    <location>
        <begin position="164"/>
        <end position="190"/>
    </location>
</feature>
<keyword evidence="2" id="KW-1133">Transmembrane helix</keyword>
<feature type="region of interest" description="Disordered" evidence="1">
    <location>
        <begin position="239"/>
        <end position="274"/>
    </location>
</feature>
<reference evidence="3 4" key="1">
    <citation type="journal article" date="2011" name="Science">
        <title>Comparative functional genomics of the fission yeasts.</title>
        <authorList>
            <person name="Rhind N."/>
            <person name="Chen Z."/>
            <person name="Yassour M."/>
            <person name="Thompson D.A."/>
            <person name="Haas B.J."/>
            <person name="Habib N."/>
            <person name="Wapinski I."/>
            <person name="Roy S."/>
            <person name="Lin M.F."/>
            <person name="Heiman D.I."/>
            <person name="Young S.K."/>
            <person name="Furuya K."/>
            <person name="Guo Y."/>
            <person name="Pidoux A."/>
            <person name="Chen H.M."/>
            <person name="Robbertse B."/>
            <person name="Goldberg J.M."/>
            <person name="Aoki K."/>
            <person name="Bayne E.H."/>
            <person name="Berlin A.M."/>
            <person name="Desjardins C.A."/>
            <person name="Dobbs E."/>
            <person name="Dukaj L."/>
            <person name="Fan L."/>
            <person name="FitzGerald M.G."/>
            <person name="French C."/>
            <person name="Gujja S."/>
            <person name="Hansen K."/>
            <person name="Keifenheim D."/>
            <person name="Levin J.Z."/>
            <person name="Mosher R.A."/>
            <person name="Mueller C.A."/>
            <person name="Pfiffner J."/>
            <person name="Priest M."/>
            <person name="Russ C."/>
            <person name="Smialowska A."/>
            <person name="Swoboda P."/>
            <person name="Sykes S.M."/>
            <person name="Vaughn M."/>
            <person name="Vengrova S."/>
            <person name="Yoder R."/>
            <person name="Zeng Q."/>
            <person name="Allshire R."/>
            <person name="Baulcombe D."/>
            <person name="Birren B.W."/>
            <person name="Brown W."/>
            <person name="Ekwall K."/>
            <person name="Kellis M."/>
            <person name="Leatherwood J."/>
            <person name="Levin H."/>
            <person name="Margalit H."/>
            <person name="Martienssen R."/>
            <person name="Nieduszynski C.A."/>
            <person name="Spatafora J.W."/>
            <person name="Friedman N."/>
            <person name="Dalgaard J.Z."/>
            <person name="Baumann P."/>
            <person name="Niki H."/>
            <person name="Regev A."/>
            <person name="Nusbaum C."/>
        </authorList>
    </citation>
    <scope>NUCLEOTIDE SEQUENCE [LARGE SCALE GENOMIC DNA]</scope>
    <source>
        <strain evidence="4">OY26 / ATCC MYA-4695 / CBS 11777 / NBRC 106824 / NRRL Y48691</strain>
    </source>
</reference>
<dbReference type="AlphaFoldDB" id="S9XIW7"/>
<protein>
    <recommendedName>
        <fullName evidence="5">Transmembrane protein</fullName>
    </recommendedName>
</protein>
<dbReference type="EMBL" id="KE546988">
    <property type="protein sequence ID" value="EPY53571.1"/>
    <property type="molecule type" value="Genomic_DNA"/>
</dbReference>
<organism evidence="3 4">
    <name type="scientific">Schizosaccharomyces cryophilus (strain OY26 / ATCC MYA-4695 / CBS 11777 / NBRC 106824 / NRRL Y48691)</name>
    <name type="common">Fission yeast</name>
    <dbReference type="NCBI Taxonomy" id="653667"/>
    <lineage>
        <taxon>Eukaryota</taxon>
        <taxon>Fungi</taxon>
        <taxon>Dikarya</taxon>
        <taxon>Ascomycota</taxon>
        <taxon>Taphrinomycotina</taxon>
        <taxon>Schizosaccharomycetes</taxon>
        <taxon>Schizosaccharomycetales</taxon>
        <taxon>Schizosaccharomycetaceae</taxon>
        <taxon>Schizosaccharomyces</taxon>
    </lineage>
</organism>
<evidence type="ECO:0000256" key="1">
    <source>
        <dbReference type="SAM" id="MobiDB-lite"/>
    </source>
</evidence>
<dbReference type="OrthoDB" id="5492239at2759"/>
<dbReference type="RefSeq" id="XP_013022138.1">
    <property type="nucleotide sequence ID" value="XM_013166684.1"/>
</dbReference>
<dbReference type="OMA" id="QSHSEIW"/>
<evidence type="ECO:0000256" key="2">
    <source>
        <dbReference type="SAM" id="Phobius"/>
    </source>
</evidence>
<feature type="transmembrane region" description="Helical" evidence="2">
    <location>
        <begin position="130"/>
        <end position="152"/>
    </location>
</feature>
<feature type="transmembrane region" description="Helical" evidence="2">
    <location>
        <begin position="99"/>
        <end position="118"/>
    </location>
</feature>
<keyword evidence="2" id="KW-0472">Membrane</keyword>
<dbReference type="HOGENOM" id="CLU_098039_0_0_1"/>
<proteinExistence type="predicted"/>
<keyword evidence="4" id="KW-1185">Reference proteome</keyword>
<evidence type="ECO:0000313" key="4">
    <source>
        <dbReference type="Proteomes" id="UP000015464"/>
    </source>
</evidence>
<name>S9XIW7_SCHCR</name>
<feature type="region of interest" description="Disordered" evidence="1">
    <location>
        <begin position="33"/>
        <end position="60"/>
    </location>
</feature>
<dbReference type="GeneID" id="25039433"/>
<gene>
    <name evidence="3" type="ORF">SPOG_05713</name>
</gene>